<protein>
    <recommendedName>
        <fullName evidence="3">histidine kinase</fullName>
        <ecNumber evidence="3">2.7.13.3</ecNumber>
    </recommendedName>
</protein>
<dbReference type="PANTHER" id="PTHR43711">
    <property type="entry name" value="TWO-COMPONENT HISTIDINE KINASE"/>
    <property type="match status" value="1"/>
</dbReference>
<keyword evidence="8" id="KW-0812">Transmembrane</keyword>
<evidence type="ECO:0000313" key="12">
    <source>
        <dbReference type="Proteomes" id="UP000032309"/>
    </source>
</evidence>
<sequence>MIKNSLWKRILFGYFAIALFMLTMSFYLIFRLNHLNKVTDSIMRSDIPSIENGEKLVDNLLEQVRNKKKYLITNDSAFLDLFDKKKKEFQERLKLLEASITNREKGALLNQIKELHKRYLSMVSKEIILVGKEEIFQPDTRYEDEKEKTLDLLTESINKLTLTTQAELINKIGLFQRIGYKSAKISLVIILFAVLFGAICAYFFTRSVCAPIKILKDATDRIAQGDLDYRIEVTSNDEIGTLGTAFNQMCDKLEEMDQLKTEFVSNVSHNLKTPLTAIREANDLLLEKIAGPISDSQMKLLNITKEETLRLTMMINDLLDISRIEAGLMRYNFQYSNIQDIIRKSADAIRFLAESKNISIHHAHGGFLPKILLDSDKIAQVMDNLLSNAIKFTPSGGDITIRVTEVASGNVSHFFAEQNRLNNVHSFVRVSLSDTGIGIPAECHKKIFDKFQQVNNKGKGGMKGTGLGLSIVKHIVLDHGGDIWVESNAGKGSTFHFTLPCRYDYALQQC</sequence>
<dbReference type="InterPro" id="IPR036097">
    <property type="entry name" value="HisK_dim/P_sf"/>
</dbReference>
<keyword evidence="8" id="KW-1133">Transmembrane helix</keyword>
<dbReference type="Pfam" id="PF00512">
    <property type="entry name" value="HisKA"/>
    <property type="match status" value="1"/>
</dbReference>
<evidence type="ECO:0000256" key="5">
    <source>
        <dbReference type="ARBA" id="ARBA00022679"/>
    </source>
</evidence>
<dbReference type="GO" id="GO:0016301">
    <property type="term" value="F:kinase activity"/>
    <property type="evidence" value="ECO:0007669"/>
    <property type="project" value="UniProtKB-KW"/>
</dbReference>
<dbReference type="Pfam" id="PF05227">
    <property type="entry name" value="CHASE3"/>
    <property type="match status" value="1"/>
</dbReference>
<evidence type="ECO:0000256" key="6">
    <source>
        <dbReference type="ARBA" id="ARBA00022777"/>
    </source>
</evidence>
<feature type="transmembrane region" description="Helical" evidence="8">
    <location>
        <begin position="12"/>
        <end position="30"/>
    </location>
</feature>
<dbReference type="InterPro" id="IPR036890">
    <property type="entry name" value="HATPase_C_sf"/>
</dbReference>
<dbReference type="SUPFAM" id="SSF47384">
    <property type="entry name" value="Homodimeric domain of signal transducing histidine kinase"/>
    <property type="match status" value="1"/>
</dbReference>
<gene>
    <name evidence="11" type="ORF">BROSI_A2559</name>
</gene>
<dbReference type="EMBL" id="BAFN01000001">
    <property type="protein sequence ID" value="GAN34024.1"/>
    <property type="molecule type" value="Genomic_DNA"/>
</dbReference>
<comment type="caution">
    <text evidence="11">The sequence shown here is derived from an EMBL/GenBank/DDBJ whole genome shotgun (WGS) entry which is preliminary data.</text>
</comment>
<dbReference type="PRINTS" id="PR00344">
    <property type="entry name" value="BCTRLSENSOR"/>
</dbReference>
<dbReference type="Pfam" id="PF02518">
    <property type="entry name" value="HATPase_c"/>
    <property type="match status" value="1"/>
</dbReference>
<dbReference type="SMART" id="SM00304">
    <property type="entry name" value="HAMP"/>
    <property type="match status" value="1"/>
</dbReference>
<dbReference type="Proteomes" id="UP000032309">
    <property type="component" value="Unassembled WGS sequence"/>
</dbReference>
<keyword evidence="12" id="KW-1185">Reference proteome</keyword>
<keyword evidence="4" id="KW-0597">Phosphoprotein</keyword>
<reference evidence="12" key="1">
    <citation type="journal article" date="2015" name="Genome Announc.">
        <title>Draft Genome Sequence of an Anaerobic Ammonium-Oxidizing Bacterium, "Candidatus Brocadia sinica".</title>
        <authorList>
            <person name="Oshiki M."/>
            <person name="Shinyako-Hata K."/>
            <person name="Satoh H."/>
            <person name="Okabe S."/>
        </authorList>
    </citation>
    <scope>NUCLEOTIDE SEQUENCE [LARGE SCALE GENOMIC DNA]</scope>
    <source>
        <strain evidence="12">JPN1</strain>
    </source>
</reference>
<dbReference type="PROSITE" id="PS50885">
    <property type="entry name" value="HAMP"/>
    <property type="match status" value="1"/>
</dbReference>
<dbReference type="SMART" id="SM00388">
    <property type="entry name" value="HisKA"/>
    <property type="match status" value="1"/>
</dbReference>
<evidence type="ECO:0000259" key="9">
    <source>
        <dbReference type="PROSITE" id="PS50109"/>
    </source>
</evidence>
<dbReference type="EC" id="2.7.13.3" evidence="3"/>
<dbReference type="SUPFAM" id="SSF55874">
    <property type="entry name" value="ATPase domain of HSP90 chaperone/DNA topoisomerase II/histidine kinase"/>
    <property type="match status" value="1"/>
</dbReference>
<keyword evidence="7" id="KW-0902">Two-component regulatory system</keyword>
<dbReference type="InterPro" id="IPR005467">
    <property type="entry name" value="His_kinase_dom"/>
</dbReference>
<evidence type="ECO:0000256" key="3">
    <source>
        <dbReference type="ARBA" id="ARBA00012438"/>
    </source>
</evidence>
<proteinExistence type="predicted"/>
<dbReference type="InterPro" id="IPR003594">
    <property type="entry name" value="HATPase_dom"/>
</dbReference>
<evidence type="ECO:0000256" key="2">
    <source>
        <dbReference type="ARBA" id="ARBA00004370"/>
    </source>
</evidence>
<dbReference type="InterPro" id="IPR050736">
    <property type="entry name" value="Sensor_HK_Regulatory"/>
</dbReference>
<organism evidence="11 12">
    <name type="scientific">Candidatus Brocadia sinica JPN1</name>
    <dbReference type="NCBI Taxonomy" id="1197129"/>
    <lineage>
        <taxon>Bacteria</taxon>
        <taxon>Pseudomonadati</taxon>
        <taxon>Planctomycetota</taxon>
        <taxon>Candidatus Brocadiia</taxon>
        <taxon>Candidatus Brocadiales</taxon>
        <taxon>Candidatus Brocadiaceae</taxon>
        <taxon>Candidatus Brocadia</taxon>
    </lineage>
</organism>
<dbReference type="InterPro" id="IPR003660">
    <property type="entry name" value="HAMP_dom"/>
</dbReference>
<dbReference type="CDD" id="cd06225">
    <property type="entry name" value="HAMP"/>
    <property type="match status" value="1"/>
</dbReference>
<name>A0ABQ0JZ23_9BACT</name>
<evidence type="ECO:0000256" key="4">
    <source>
        <dbReference type="ARBA" id="ARBA00022553"/>
    </source>
</evidence>
<keyword evidence="5" id="KW-0808">Transferase</keyword>
<dbReference type="Gene3D" id="6.10.340.10">
    <property type="match status" value="1"/>
</dbReference>
<comment type="subcellular location">
    <subcellularLocation>
        <location evidence="2">Membrane</location>
    </subcellularLocation>
</comment>
<dbReference type="Gene3D" id="1.10.287.130">
    <property type="match status" value="1"/>
</dbReference>
<dbReference type="SUPFAM" id="SSF158472">
    <property type="entry name" value="HAMP domain-like"/>
    <property type="match status" value="1"/>
</dbReference>
<dbReference type="RefSeq" id="WP_052564076.1">
    <property type="nucleotide sequence ID" value="NZ_BAFN01000001.1"/>
</dbReference>
<keyword evidence="8" id="KW-0472">Membrane</keyword>
<dbReference type="Pfam" id="PF00672">
    <property type="entry name" value="HAMP"/>
    <property type="match status" value="1"/>
</dbReference>
<dbReference type="CDD" id="cd00082">
    <property type="entry name" value="HisKA"/>
    <property type="match status" value="1"/>
</dbReference>
<dbReference type="Gene3D" id="3.30.565.10">
    <property type="entry name" value="Histidine kinase-like ATPase, C-terminal domain"/>
    <property type="match status" value="1"/>
</dbReference>
<dbReference type="InterPro" id="IPR003661">
    <property type="entry name" value="HisK_dim/P_dom"/>
</dbReference>
<dbReference type="InterPro" id="IPR007891">
    <property type="entry name" value="CHASE3"/>
</dbReference>
<dbReference type="SMART" id="SM00387">
    <property type="entry name" value="HATPase_c"/>
    <property type="match status" value="1"/>
</dbReference>
<feature type="transmembrane region" description="Helical" evidence="8">
    <location>
        <begin position="185"/>
        <end position="204"/>
    </location>
</feature>
<dbReference type="InterPro" id="IPR004358">
    <property type="entry name" value="Sig_transdc_His_kin-like_C"/>
</dbReference>
<feature type="domain" description="Histidine kinase" evidence="9">
    <location>
        <begin position="266"/>
        <end position="503"/>
    </location>
</feature>
<evidence type="ECO:0000259" key="10">
    <source>
        <dbReference type="PROSITE" id="PS50885"/>
    </source>
</evidence>
<keyword evidence="6 11" id="KW-0418">Kinase</keyword>
<feature type="domain" description="HAMP" evidence="10">
    <location>
        <begin position="206"/>
        <end position="258"/>
    </location>
</feature>
<dbReference type="PROSITE" id="PS50109">
    <property type="entry name" value="HIS_KIN"/>
    <property type="match status" value="1"/>
</dbReference>
<evidence type="ECO:0000256" key="8">
    <source>
        <dbReference type="SAM" id="Phobius"/>
    </source>
</evidence>
<dbReference type="PANTHER" id="PTHR43711:SF1">
    <property type="entry name" value="HISTIDINE KINASE 1"/>
    <property type="match status" value="1"/>
</dbReference>
<evidence type="ECO:0000256" key="1">
    <source>
        <dbReference type="ARBA" id="ARBA00000085"/>
    </source>
</evidence>
<evidence type="ECO:0000313" key="11">
    <source>
        <dbReference type="EMBL" id="GAN34024.1"/>
    </source>
</evidence>
<comment type="catalytic activity">
    <reaction evidence="1">
        <text>ATP + protein L-histidine = ADP + protein N-phospho-L-histidine.</text>
        <dbReference type="EC" id="2.7.13.3"/>
    </reaction>
</comment>
<evidence type="ECO:0000256" key="7">
    <source>
        <dbReference type="ARBA" id="ARBA00023012"/>
    </source>
</evidence>
<accession>A0ABQ0JZ23</accession>